<protein>
    <recommendedName>
        <fullName evidence="3">PilZ domain-containing protein</fullName>
    </recommendedName>
</protein>
<dbReference type="OrthoDB" id="6375164at2"/>
<name>A0A0B3Z3F5_9ALTE</name>
<evidence type="ECO:0000313" key="2">
    <source>
        <dbReference type="Proteomes" id="UP000031197"/>
    </source>
</evidence>
<evidence type="ECO:0000313" key="1">
    <source>
        <dbReference type="EMBL" id="KHT52017.1"/>
    </source>
</evidence>
<dbReference type="RefSeq" id="WP_039220851.1">
    <property type="nucleotide sequence ID" value="NZ_JWLW01000018.1"/>
</dbReference>
<dbReference type="Proteomes" id="UP000031197">
    <property type="component" value="Unassembled WGS sequence"/>
</dbReference>
<reference evidence="1 2" key="1">
    <citation type="submission" date="2014-12" db="EMBL/GenBank/DDBJ databases">
        <title>Genome sequencing of Alteromonas marina AD001.</title>
        <authorList>
            <person name="Adrian T.G.S."/>
            <person name="Chan K.G."/>
        </authorList>
    </citation>
    <scope>NUCLEOTIDE SEQUENCE [LARGE SCALE GENOMIC DNA]</scope>
    <source>
        <strain evidence="1 2">AD001</strain>
    </source>
</reference>
<organism evidence="1 2">
    <name type="scientific">Alteromonas marina</name>
    <dbReference type="NCBI Taxonomy" id="203795"/>
    <lineage>
        <taxon>Bacteria</taxon>
        <taxon>Pseudomonadati</taxon>
        <taxon>Pseudomonadota</taxon>
        <taxon>Gammaproteobacteria</taxon>
        <taxon>Alteromonadales</taxon>
        <taxon>Alteromonadaceae</taxon>
        <taxon>Alteromonas/Salinimonas group</taxon>
        <taxon>Alteromonas</taxon>
    </lineage>
</organism>
<proteinExistence type="predicted"/>
<dbReference type="EMBL" id="JWLW01000018">
    <property type="protein sequence ID" value="KHT52017.1"/>
    <property type="molecule type" value="Genomic_DNA"/>
</dbReference>
<sequence>MSAGDEQAIIKQYQPLIRALIPYEQQNRLLEGINKFSKRLPSSVRKVVKEEVVRLTSLTDAPADNSAFAQFPVMKFKHFGVQMRLDKVGAQILKNETSLYQDRYTVGVFESVMNSDFYQNQIKKEQFKKIVDAFNVESQSFTDIDFGDDIAIRPNFTITSPEFEKGRHCSISSMSHKGISLETKRPPNASTGDIITFTIPEVKGLTKEPTEITLELESVKYNKHLGKYETSFNFLDDVDKGFLATLKRYVAVTAYKQPLQRDLEIERAMQELERDRILENSPWMPVFLAPEKKSLKPIIALFTKANVEHNDAGKLLASLQDKPIFETLVDELRKYNEAYVFHGNIKTKNGNVQITATHRQLLALKQLNALVYLLAKGGDFICTHCRLDSVTREDKQKAFAIHDIASKEFEQLAQISHVLYCKDVSAYLTNLTLSAKCDFKPLSKTLKASGNNWRIDFVMEEDLDRRSETRYVIDKPASIKVGLLTSLDARVADLSASGMKLKVAPHSDLQKEIRVSVPELKIKGEKYKVVHYQADTGVVRLCLVEDTRKAKVSSSVDHMVEENTAYFKVRDIARIQRSTHRFIWELAVRHMPSLSVLCVMNRFTLDRLKTVYQSDASDDLYPFSRTQNIIPLHGFFADKGQAKPKSQILEAMFKETSEQALVVHCVRKSDNRLVYIKERDFLFSKLRMQIKTQLDEEKIQLSATDVTAIRCHGAITPLTKKRLAQLSKLDKAMYDKLETMQAGYTHCIFITNMSALHHDLVVDNLIAKPQRHELESEGAA</sequence>
<keyword evidence="2" id="KW-1185">Reference proteome</keyword>
<dbReference type="AlphaFoldDB" id="A0A0B3Z3F5"/>
<comment type="caution">
    <text evidence="1">The sequence shown here is derived from an EMBL/GenBank/DDBJ whole genome shotgun (WGS) entry which is preliminary data.</text>
</comment>
<accession>A0A0B3Z3F5</accession>
<gene>
    <name evidence="1" type="ORF">RJ41_11660</name>
</gene>
<evidence type="ECO:0008006" key="3">
    <source>
        <dbReference type="Google" id="ProtNLM"/>
    </source>
</evidence>